<accession>A0ACC1QJF4</accession>
<evidence type="ECO:0000313" key="2">
    <source>
        <dbReference type="Proteomes" id="UP001148737"/>
    </source>
</evidence>
<dbReference type="Proteomes" id="UP001148737">
    <property type="component" value="Unassembled WGS sequence"/>
</dbReference>
<evidence type="ECO:0000313" key="1">
    <source>
        <dbReference type="EMBL" id="KAJ3479670.1"/>
    </source>
</evidence>
<name>A0ACC1QJF4_9HYPO</name>
<reference evidence="1" key="1">
    <citation type="submission" date="2022-07" db="EMBL/GenBank/DDBJ databases">
        <title>Genome Sequence of Lecanicillium saksenae.</title>
        <authorList>
            <person name="Buettner E."/>
        </authorList>
    </citation>
    <scope>NUCLEOTIDE SEQUENCE</scope>
    <source>
        <strain evidence="1">VT-O1</strain>
    </source>
</reference>
<comment type="caution">
    <text evidence="1">The sequence shown here is derived from an EMBL/GenBank/DDBJ whole genome shotgun (WGS) entry which is preliminary data.</text>
</comment>
<organism evidence="1 2">
    <name type="scientific">Lecanicillium saksenae</name>
    <dbReference type="NCBI Taxonomy" id="468837"/>
    <lineage>
        <taxon>Eukaryota</taxon>
        <taxon>Fungi</taxon>
        <taxon>Dikarya</taxon>
        <taxon>Ascomycota</taxon>
        <taxon>Pezizomycotina</taxon>
        <taxon>Sordariomycetes</taxon>
        <taxon>Hypocreomycetidae</taxon>
        <taxon>Hypocreales</taxon>
        <taxon>Cordycipitaceae</taxon>
        <taxon>Lecanicillium</taxon>
    </lineage>
</organism>
<sequence length="586" mass="65507">MSLLFAADHGAWNAWFHPLGAMQQFVTEDKELPIGSWYTPIMQDSHLAAFGAADGYKGATRWYRMLVTNASLEEEKVIADARLEQPSIIVADAQSMPPQMGMLAEWVPNLTPKELASGHWTHIDGIVAYLEHEWMWEKLLAREPQEDEFLVEMIATDVCHMDISGYGGIYPRVLGHEVMLQVIPARQLLTEPQAQEGLSGFAAKSNAVGHPAYCVNHAVVTPHANEPNFVLARDPYRVIGGGYFWPVELRQPRASQGFVRGQRHRAHQRRRRAENVRTSWLRHHDWRWLHHCAAKKKLGVKIIIAVDLLDSRIQLARRFGDTHRLNPSPKSLRGLGLDLAAALCGLKPDALRWLIPHRNILSAKALQILSLMLLHESSASDKVDLQNSSKMALFSQYDMGTYNGEAWFCGCGKEAKFGKSSQESSKGEEYLRCIYMKTPKDCNFFLTMVDEPQARLEKSSVSIPAPPKTPVSQRTIKSMLTPNTASSSKRNLFAGGAGARPVPSVNDSPTRQRFVRVDSGDDEDLTTVIMTLLKGEGIALKPTTEYLVRDAIGSRVIRYEAELKNTKNSLEWALQKLGDVEAGVAR</sequence>
<proteinExistence type="predicted"/>
<keyword evidence="2" id="KW-1185">Reference proteome</keyword>
<protein>
    <submittedName>
        <fullName evidence="1">Uncharacterized protein</fullName>
    </submittedName>
</protein>
<gene>
    <name evidence="1" type="ORF">NLG97_g8261</name>
</gene>
<dbReference type="EMBL" id="JANAKD010001417">
    <property type="protein sequence ID" value="KAJ3479670.1"/>
    <property type="molecule type" value="Genomic_DNA"/>
</dbReference>